<dbReference type="SUPFAM" id="SSF46785">
    <property type="entry name" value="Winged helix' DNA-binding domain"/>
    <property type="match status" value="1"/>
</dbReference>
<dbReference type="Proteomes" id="UP000199435">
    <property type="component" value="Unassembled WGS sequence"/>
</dbReference>
<dbReference type="RefSeq" id="WP_092856475.1">
    <property type="nucleotide sequence ID" value="NZ_FMAH01000076.1"/>
</dbReference>
<dbReference type="CDD" id="cd07377">
    <property type="entry name" value="WHTH_GntR"/>
    <property type="match status" value="1"/>
</dbReference>
<dbReference type="InterPro" id="IPR036388">
    <property type="entry name" value="WH-like_DNA-bd_sf"/>
</dbReference>
<dbReference type="Pfam" id="PF00392">
    <property type="entry name" value="GntR"/>
    <property type="match status" value="1"/>
</dbReference>
<proteinExistence type="predicted"/>
<sequence>MSGIADLEPATKQSLDRVAANRLRDALVSGRIAAGSRLTEISLAEQFALSRGTIRAALQRLVSEGLVVQRPYAGWEVTTLAPHDVWELGTLRASLEGLAGRLAADRIDDAGRATLLKSFRAMEDAARDESQDLLTADLALHRTIVSLSGNERLAHHYDLIANQLRLYIASSNHLVGVEGGIIERHYELIKPILNGDGDAAEQAFRDLFRRANRELVEFLAPGYQQPMGTVHASKK</sequence>
<evidence type="ECO:0000259" key="4">
    <source>
        <dbReference type="PROSITE" id="PS50949"/>
    </source>
</evidence>
<keyword evidence="3" id="KW-0804">Transcription</keyword>
<keyword evidence="2" id="KW-0238">DNA-binding</keyword>
<feature type="domain" description="HTH gntR-type" evidence="4">
    <location>
        <begin position="13"/>
        <end position="80"/>
    </location>
</feature>
<organism evidence="5 6">
    <name type="scientific">Rhizobium miluonense</name>
    <dbReference type="NCBI Taxonomy" id="411945"/>
    <lineage>
        <taxon>Bacteria</taxon>
        <taxon>Pseudomonadati</taxon>
        <taxon>Pseudomonadota</taxon>
        <taxon>Alphaproteobacteria</taxon>
        <taxon>Hyphomicrobiales</taxon>
        <taxon>Rhizobiaceae</taxon>
        <taxon>Rhizobium/Agrobacterium group</taxon>
        <taxon>Rhizobium</taxon>
    </lineage>
</organism>
<dbReference type="STRING" id="411945.GA0061102_10767"/>
<dbReference type="EMBL" id="FMAH01000076">
    <property type="protein sequence ID" value="SCB49581.1"/>
    <property type="molecule type" value="Genomic_DNA"/>
</dbReference>
<dbReference type="OrthoDB" id="7192778at2"/>
<evidence type="ECO:0000313" key="5">
    <source>
        <dbReference type="EMBL" id="SCB49581.1"/>
    </source>
</evidence>
<dbReference type="PANTHER" id="PTHR43537:SF44">
    <property type="entry name" value="GNTR FAMILY REGULATORY PROTEIN"/>
    <property type="match status" value="1"/>
</dbReference>
<dbReference type="InterPro" id="IPR000524">
    <property type="entry name" value="Tscrpt_reg_HTH_GntR"/>
</dbReference>
<keyword evidence="1" id="KW-0805">Transcription regulation</keyword>
<dbReference type="PROSITE" id="PS50949">
    <property type="entry name" value="HTH_GNTR"/>
    <property type="match status" value="1"/>
</dbReference>
<dbReference type="AlphaFoldDB" id="A0A1C3XBI7"/>
<dbReference type="PRINTS" id="PR00035">
    <property type="entry name" value="HTHGNTR"/>
</dbReference>
<dbReference type="PANTHER" id="PTHR43537">
    <property type="entry name" value="TRANSCRIPTIONAL REGULATOR, GNTR FAMILY"/>
    <property type="match status" value="1"/>
</dbReference>
<evidence type="ECO:0000256" key="2">
    <source>
        <dbReference type="ARBA" id="ARBA00023125"/>
    </source>
</evidence>
<dbReference type="SMART" id="SM00895">
    <property type="entry name" value="FCD"/>
    <property type="match status" value="1"/>
</dbReference>
<dbReference type="InterPro" id="IPR036390">
    <property type="entry name" value="WH_DNA-bd_sf"/>
</dbReference>
<dbReference type="Pfam" id="PF07729">
    <property type="entry name" value="FCD"/>
    <property type="match status" value="1"/>
</dbReference>
<dbReference type="SMART" id="SM00345">
    <property type="entry name" value="HTH_GNTR"/>
    <property type="match status" value="1"/>
</dbReference>
<reference evidence="6" key="1">
    <citation type="submission" date="2016-08" db="EMBL/GenBank/DDBJ databases">
        <authorList>
            <person name="Varghese N."/>
            <person name="Submissions Spin"/>
        </authorList>
    </citation>
    <scope>NUCLEOTIDE SEQUENCE [LARGE SCALE GENOMIC DNA]</scope>
    <source>
        <strain evidence="6">HAMBI 2971</strain>
    </source>
</reference>
<protein>
    <submittedName>
        <fullName evidence="5">Transcriptional regulator, GntR family</fullName>
    </submittedName>
</protein>
<dbReference type="SUPFAM" id="SSF48008">
    <property type="entry name" value="GntR ligand-binding domain-like"/>
    <property type="match status" value="1"/>
</dbReference>
<evidence type="ECO:0000256" key="1">
    <source>
        <dbReference type="ARBA" id="ARBA00023015"/>
    </source>
</evidence>
<dbReference type="Gene3D" id="1.20.120.530">
    <property type="entry name" value="GntR ligand-binding domain-like"/>
    <property type="match status" value="1"/>
</dbReference>
<accession>A0A1C3XBI7</accession>
<dbReference type="InterPro" id="IPR008920">
    <property type="entry name" value="TF_FadR/GntR_C"/>
</dbReference>
<name>A0A1C3XBI7_9HYPH</name>
<dbReference type="Gene3D" id="1.10.10.10">
    <property type="entry name" value="Winged helix-like DNA-binding domain superfamily/Winged helix DNA-binding domain"/>
    <property type="match status" value="1"/>
</dbReference>
<gene>
    <name evidence="5" type="ORF">GA0061102_10767</name>
</gene>
<keyword evidence="6" id="KW-1185">Reference proteome</keyword>
<dbReference type="GO" id="GO:0003677">
    <property type="term" value="F:DNA binding"/>
    <property type="evidence" value="ECO:0007669"/>
    <property type="project" value="UniProtKB-KW"/>
</dbReference>
<dbReference type="GO" id="GO:0003700">
    <property type="term" value="F:DNA-binding transcription factor activity"/>
    <property type="evidence" value="ECO:0007669"/>
    <property type="project" value="InterPro"/>
</dbReference>
<evidence type="ECO:0000256" key="3">
    <source>
        <dbReference type="ARBA" id="ARBA00023163"/>
    </source>
</evidence>
<dbReference type="InterPro" id="IPR011711">
    <property type="entry name" value="GntR_C"/>
</dbReference>
<evidence type="ECO:0000313" key="6">
    <source>
        <dbReference type="Proteomes" id="UP000199435"/>
    </source>
</evidence>